<reference evidence="1 2" key="1">
    <citation type="submission" date="2023-10" db="EMBL/GenBank/DDBJ databases">
        <title>Chromosome-scale genome assembly provides insights into flower coloration mechanisms of Canna indica.</title>
        <authorList>
            <person name="Li C."/>
        </authorList>
    </citation>
    <scope>NUCLEOTIDE SEQUENCE [LARGE SCALE GENOMIC DNA]</scope>
    <source>
        <tissue evidence="1">Flower</tissue>
    </source>
</reference>
<accession>A0AAQ3KWW4</accession>
<protein>
    <submittedName>
        <fullName evidence="1">Uncharacterized protein</fullName>
    </submittedName>
</protein>
<proteinExistence type="predicted"/>
<dbReference type="EMBL" id="CP136896">
    <property type="protein sequence ID" value="WOL14513.1"/>
    <property type="molecule type" value="Genomic_DNA"/>
</dbReference>
<gene>
    <name evidence="1" type="ORF">Cni_G23293</name>
</gene>
<name>A0AAQ3KWW4_9LILI</name>
<keyword evidence="2" id="KW-1185">Reference proteome</keyword>
<dbReference type="Proteomes" id="UP001327560">
    <property type="component" value="Chromosome 7"/>
</dbReference>
<evidence type="ECO:0000313" key="1">
    <source>
        <dbReference type="EMBL" id="WOL14513.1"/>
    </source>
</evidence>
<dbReference type="AlphaFoldDB" id="A0AAQ3KWW4"/>
<sequence>MSAREFFWASKKKKGAKLLTWERMTDSRASGGLGIRDLEIMRKTMMAKRILPLLNNEESVWCKFYKAKYKTVHPWECCRRKHKSEQTKVVFSCLKNVRNGPCKKLANGSNIDVWRDPWVDTGPFSHWPTFIDPKELECYKNVGELIQEDDWHLERILRCFGSVLL</sequence>
<organism evidence="1 2">
    <name type="scientific">Canna indica</name>
    <name type="common">Indian-shot</name>
    <dbReference type="NCBI Taxonomy" id="4628"/>
    <lineage>
        <taxon>Eukaryota</taxon>
        <taxon>Viridiplantae</taxon>
        <taxon>Streptophyta</taxon>
        <taxon>Embryophyta</taxon>
        <taxon>Tracheophyta</taxon>
        <taxon>Spermatophyta</taxon>
        <taxon>Magnoliopsida</taxon>
        <taxon>Liliopsida</taxon>
        <taxon>Zingiberales</taxon>
        <taxon>Cannaceae</taxon>
        <taxon>Canna</taxon>
    </lineage>
</organism>
<evidence type="ECO:0000313" key="2">
    <source>
        <dbReference type="Proteomes" id="UP001327560"/>
    </source>
</evidence>